<dbReference type="Gene3D" id="3.30.70.3270">
    <property type="match status" value="1"/>
</dbReference>
<evidence type="ECO:0000256" key="3">
    <source>
        <dbReference type="ARBA" id="ARBA00023004"/>
    </source>
</evidence>
<dbReference type="GO" id="GO:0046872">
    <property type="term" value="F:metal ion binding"/>
    <property type="evidence" value="ECO:0007669"/>
    <property type="project" value="UniProtKB-KW"/>
</dbReference>
<protein>
    <submittedName>
        <fullName evidence="7">4Fe-4S dicluster domain-containing protein</fullName>
    </submittedName>
</protein>
<dbReference type="Proteomes" id="UP000473699">
    <property type="component" value="Unassembled WGS sequence"/>
</dbReference>
<keyword evidence="2" id="KW-0479">Metal-binding</keyword>
<evidence type="ECO:0000256" key="1">
    <source>
        <dbReference type="ARBA" id="ARBA00022485"/>
    </source>
</evidence>
<dbReference type="SUPFAM" id="SSF54862">
    <property type="entry name" value="4Fe-4S ferredoxins"/>
    <property type="match status" value="1"/>
</dbReference>
<keyword evidence="4" id="KW-0411">Iron-sulfur</keyword>
<comment type="caution">
    <text evidence="7">The sequence shown here is derived from an EMBL/GenBank/DDBJ whole genome shotgun (WGS) entry which is preliminary data.</text>
</comment>
<dbReference type="InterPro" id="IPR017896">
    <property type="entry name" value="4Fe4S_Fe-S-bd"/>
</dbReference>
<gene>
    <name evidence="7" type="ORF">FYJ74_04725</name>
</gene>
<feature type="domain" description="4Fe-4S ferredoxin-type" evidence="6">
    <location>
        <begin position="93"/>
        <end position="122"/>
    </location>
</feature>
<evidence type="ECO:0000313" key="8">
    <source>
        <dbReference type="Proteomes" id="UP000473699"/>
    </source>
</evidence>
<dbReference type="PROSITE" id="PS51379">
    <property type="entry name" value="4FE4S_FER_2"/>
    <property type="match status" value="2"/>
</dbReference>
<feature type="region of interest" description="Disordered" evidence="5">
    <location>
        <begin position="157"/>
        <end position="192"/>
    </location>
</feature>
<dbReference type="PANTHER" id="PTHR24960">
    <property type="entry name" value="PHOTOSYSTEM I IRON-SULFUR CENTER-RELATED"/>
    <property type="match status" value="1"/>
</dbReference>
<proteinExistence type="predicted"/>
<dbReference type="GO" id="GO:0051539">
    <property type="term" value="F:4 iron, 4 sulfur cluster binding"/>
    <property type="evidence" value="ECO:0007669"/>
    <property type="project" value="UniProtKB-KW"/>
</dbReference>
<dbReference type="RefSeq" id="WP_154528444.1">
    <property type="nucleotide sequence ID" value="NZ_JAXDZJ010000108.1"/>
</dbReference>
<evidence type="ECO:0000256" key="5">
    <source>
        <dbReference type="SAM" id="MobiDB-lite"/>
    </source>
</evidence>
<dbReference type="PROSITE" id="PS00198">
    <property type="entry name" value="4FE4S_FER_1"/>
    <property type="match status" value="2"/>
</dbReference>
<evidence type="ECO:0000256" key="2">
    <source>
        <dbReference type="ARBA" id="ARBA00022723"/>
    </source>
</evidence>
<keyword evidence="3" id="KW-0408">Iron</keyword>
<evidence type="ECO:0000256" key="4">
    <source>
        <dbReference type="ARBA" id="ARBA00023014"/>
    </source>
</evidence>
<keyword evidence="8" id="KW-1185">Reference proteome</keyword>
<dbReference type="InterPro" id="IPR050157">
    <property type="entry name" value="PSI_iron-sulfur_center"/>
</dbReference>
<dbReference type="EMBL" id="VUNH01000004">
    <property type="protein sequence ID" value="MST55337.1"/>
    <property type="molecule type" value="Genomic_DNA"/>
</dbReference>
<dbReference type="Pfam" id="PF12838">
    <property type="entry name" value="Fer4_7"/>
    <property type="match status" value="1"/>
</dbReference>
<feature type="domain" description="4Fe-4S ferredoxin-type" evidence="6">
    <location>
        <begin position="57"/>
        <end position="86"/>
    </location>
</feature>
<keyword evidence="1" id="KW-0004">4Fe-4S</keyword>
<evidence type="ECO:0000313" key="7">
    <source>
        <dbReference type="EMBL" id="MST55337.1"/>
    </source>
</evidence>
<sequence length="192" mass="20932">MLNAMSLTVLRQFFMRCLTRPFPAMRMPDSMSGALQAAAEGKVALNPAVPRWGRFRGRLNYDRAKCIGCGMCTKVCPARAIVFDPDTEGQKPRKVMLHGDRCCFCAQCNDVCPVSALSMTTDFAFASSGDRKAGTLRKDTGKALRLPFQKEWLDPKPGEVEEFLPPELPEEVPAVSAEPPAPAAQPAAVEGK</sequence>
<name>A0A6L5YCQ6_9BACT</name>
<organism evidence="7 8">
    <name type="scientific">Pyramidobacter porci</name>
    <dbReference type="NCBI Taxonomy" id="2605789"/>
    <lineage>
        <taxon>Bacteria</taxon>
        <taxon>Thermotogati</taxon>
        <taxon>Synergistota</taxon>
        <taxon>Synergistia</taxon>
        <taxon>Synergistales</taxon>
        <taxon>Dethiosulfovibrionaceae</taxon>
        <taxon>Pyramidobacter</taxon>
    </lineage>
</organism>
<accession>A0A6L5YCQ6</accession>
<evidence type="ECO:0000259" key="6">
    <source>
        <dbReference type="PROSITE" id="PS51379"/>
    </source>
</evidence>
<feature type="compositionally biased region" description="Acidic residues" evidence="5">
    <location>
        <begin position="160"/>
        <end position="170"/>
    </location>
</feature>
<dbReference type="AlphaFoldDB" id="A0A6L5YCQ6"/>
<reference evidence="7 8" key="1">
    <citation type="submission" date="2019-08" db="EMBL/GenBank/DDBJ databases">
        <title>In-depth cultivation of the pig gut microbiome towards novel bacterial diversity and tailored functional studies.</title>
        <authorList>
            <person name="Wylensek D."/>
            <person name="Hitch T.C.A."/>
            <person name="Clavel T."/>
        </authorList>
    </citation>
    <scope>NUCLEOTIDE SEQUENCE [LARGE SCALE GENOMIC DNA]</scope>
    <source>
        <strain evidence="7 8">SM-530-WT-4B</strain>
    </source>
</reference>
<dbReference type="InterPro" id="IPR017900">
    <property type="entry name" value="4Fe4S_Fe_S_CS"/>
</dbReference>
<dbReference type="PANTHER" id="PTHR24960:SF79">
    <property type="entry name" value="PHOTOSYSTEM I IRON-SULFUR CENTER"/>
    <property type="match status" value="1"/>
</dbReference>
<feature type="compositionally biased region" description="Low complexity" evidence="5">
    <location>
        <begin position="171"/>
        <end position="192"/>
    </location>
</feature>